<protein>
    <submittedName>
        <fullName evidence="1">Uncharacterized protein</fullName>
    </submittedName>
</protein>
<evidence type="ECO:0000313" key="2">
    <source>
        <dbReference type="Proteomes" id="UP000092596"/>
    </source>
</evidence>
<accession>A0A1B0ZHV8</accession>
<sequence>MEYLTTRCGLGTVTALQYVMTLTLQAARQWKKSSSVCAVKTAS</sequence>
<gene>
    <name evidence="1" type="ORF">DAD186_10190</name>
</gene>
<name>A0A1B0ZHV8_9MICO</name>
<reference evidence="1 2" key="1">
    <citation type="submission" date="2015-06" db="EMBL/GenBank/DDBJ databases">
        <title>Investigation of pathophysiology for high-risk pregnancy and development of treatment modality based on it.</title>
        <authorList>
            <person name="Kim B.-C."/>
            <person name="Lim S."/>
        </authorList>
    </citation>
    <scope>NUCLEOTIDE SEQUENCE [LARGE SCALE GENOMIC DNA]</scope>
    <source>
        <strain evidence="1 2">AD1-86</strain>
    </source>
</reference>
<dbReference type="KEGG" id="dva:DAD186_10190"/>
<organism evidence="1 2">
    <name type="scientific">Dermabacter vaginalis</name>
    <dbReference type="NCBI Taxonomy" id="1630135"/>
    <lineage>
        <taxon>Bacteria</taxon>
        <taxon>Bacillati</taxon>
        <taxon>Actinomycetota</taxon>
        <taxon>Actinomycetes</taxon>
        <taxon>Micrococcales</taxon>
        <taxon>Dermabacteraceae</taxon>
        <taxon>Dermabacter</taxon>
    </lineage>
</organism>
<dbReference type="Proteomes" id="UP000092596">
    <property type="component" value="Chromosome"/>
</dbReference>
<evidence type="ECO:0000313" key="1">
    <source>
        <dbReference type="EMBL" id="ANP27569.1"/>
    </source>
</evidence>
<dbReference type="EMBL" id="CP012117">
    <property type="protein sequence ID" value="ANP27569.1"/>
    <property type="molecule type" value="Genomic_DNA"/>
</dbReference>
<dbReference type="AlphaFoldDB" id="A0A1B0ZHV8"/>
<proteinExistence type="predicted"/>